<evidence type="ECO:0000313" key="3">
    <source>
        <dbReference type="Proteomes" id="UP000654471"/>
    </source>
</evidence>
<name>A0ABQ2VJN9_9ACTN</name>
<keyword evidence="3" id="KW-1185">Reference proteome</keyword>
<evidence type="ECO:0000313" key="2">
    <source>
        <dbReference type="EMBL" id="GGU87084.1"/>
    </source>
</evidence>
<dbReference type="Proteomes" id="UP000654471">
    <property type="component" value="Unassembled WGS sequence"/>
</dbReference>
<protein>
    <recommendedName>
        <fullName evidence="4">Transposase</fullName>
    </recommendedName>
</protein>
<organism evidence="2 3">
    <name type="scientific">Streptomyces albospinus</name>
    <dbReference type="NCBI Taxonomy" id="285515"/>
    <lineage>
        <taxon>Bacteria</taxon>
        <taxon>Bacillati</taxon>
        <taxon>Actinomycetota</taxon>
        <taxon>Actinomycetes</taxon>
        <taxon>Kitasatosporales</taxon>
        <taxon>Streptomycetaceae</taxon>
        <taxon>Streptomyces</taxon>
    </lineage>
</organism>
<proteinExistence type="predicted"/>
<evidence type="ECO:0000256" key="1">
    <source>
        <dbReference type="SAM" id="MobiDB-lite"/>
    </source>
</evidence>
<feature type="region of interest" description="Disordered" evidence="1">
    <location>
        <begin position="1"/>
        <end position="34"/>
    </location>
</feature>
<gene>
    <name evidence="2" type="ORF">GCM10010211_61570</name>
</gene>
<comment type="caution">
    <text evidence="2">The sequence shown here is derived from an EMBL/GenBank/DDBJ whole genome shotgun (WGS) entry which is preliminary data.</text>
</comment>
<reference evidence="3" key="1">
    <citation type="journal article" date="2019" name="Int. J. Syst. Evol. Microbiol.">
        <title>The Global Catalogue of Microorganisms (GCM) 10K type strain sequencing project: providing services to taxonomists for standard genome sequencing and annotation.</title>
        <authorList>
            <consortium name="The Broad Institute Genomics Platform"/>
            <consortium name="The Broad Institute Genome Sequencing Center for Infectious Disease"/>
            <person name="Wu L."/>
            <person name="Ma J."/>
        </authorList>
    </citation>
    <scope>NUCLEOTIDE SEQUENCE [LARGE SCALE GENOMIC DNA]</scope>
    <source>
        <strain evidence="3">JCM 3399</strain>
    </source>
</reference>
<accession>A0ABQ2VJN9</accession>
<sequence length="82" mass="8610">MRKPRRQASSASRPADADGRTVPGHRADGLITGKGNASAIGTLVERATRYVMLVHLPHGRGAAQVCDAQVETVGRLPTPLAI</sequence>
<evidence type="ECO:0008006" key="4">
    <source>
        <dbReference type="Google" id="ProtNLM"/>
    </source>
</evidence>
<dbReference type="EMBL" id="BMRP01000029">
    <property type="protein sequence ID" value="GGU87084.1"/>
    <property type="molecule type" value="Genomic_DNA"/>
</dbReference>